<keyword evidence="2" id="KW-0677">Repeat</keyword>
<evidence type="ECO:0000313" key="7">
    <source>
        <dbReference type="Proteomes" id="UP001211907"/>
    </source>
</evidence>
<evidence type="ECO:0000256" key="1">
    <source>
        <dbReference type="ARBA" id="ARBA00007657"/>
    </source>
</evidence>
<comment type="similarity">
    <text evidence="1">Belongs to the CAND family.</text>
</comment>
<dbReference type="PANTHER" id="PTHR12696">
    <property type="entry name" value="TIP120"/>
    <property type="match status" value="1"/>
</dbReference>
<comment type="caution">
    <text evidence="6">The sequence shown here is derived from an EMBL/GenBank/DDBJ whole genome shotgun (WGS) entry which is preliminary data.</text>
</comment>
<dbReference type="InterPro" id="IPR039852">
    <property type="entry name" value="CAND1/CAND2"/>
</dbReference>
<accession>A0AAD5TAJ9</accession>
<evidence type="ECO:0000259" key="5">
    <source>
        <dbReference type="Pfam" id="PF08623"/>
    </source>
</evidence>
<keyword evidence="7" id="KW-1185">Reference proteome</keyword>
<dbReference type="Pfam" id="PF25782">
    <property type="entry name" value="TPR_CAND1"/>
    <property type="match status" value="1"/>
</dbReference>
<dbReference type="InterPro" id="IPR013932">
    <property type="entry name" value="TATA-bd_TIP120"/>
</dbReference>
<gene>
    <name evidence="6" type="primary">CAND2</name>
    <name evidence="6" type="ORF">HK100_000549</name>
</gene>
<dbReference type="Proteomes" id="UP001211907">
    <property type="component" value="Unassembled WGS sequence"/>
</dbReference>
<reference evidence="6" key="1">
    <citation type="submission" date="2020-05" db="EMBL/GenBank/DDBJ databases">
        <title>Phylogenomic resolution of chytrid fungi.</title>
        <authorList>
            <person name="Stajich J.E."/>
            <person name="Amses K."/>
            <person name="Simmons R."/>
            <person name="Seto K."/>
            <person name="Myers J."/>
            <person name="Bonds A."/>
            <person name="Quandt C.A."/>
            <person name="Barry K."/>
            <person name="Liu P."/>
            <person name="Grigoriev I."/>
            <person name="Longcore J.E."/>
            <person name="James T.Y."/>
        </authorList>
    </citation>
    <scope>NUCLEOTIDE SEQUENCE</scope>
    <source>
        <strain evidence="6">JEL0513</strain>
    </source>
</reference>
<dbReference type="EMBL" id="JADGJH010000111">
    <property type="protein sequence ID" value="KAJ3137637.1"/>
    <property type="molecule type" value="Genomic_DNA"/>
</dbReference>
<dbReference type="SUPFAM" id="SSF48371">
    <property type="entry name" value="ARM repeat"/>
    <property type="match status" value="1"/>
</dbReference>
<organism evidence="6 7">
    <name type="scientific">Physocladia obscura</name>
    <dbReference type="NCBI Taxonomy" id="109957"/>
    <lineage>
        <taxon>Eukaryota</taxon>
        <taxon>Fungi</taxon>
        <taxon>Fungi incertae sedis</taxon>
        <taxon>Chytridiomycota</taxon>
        <taxon>Chytridiomycota incertae sedis</taxon>
        <taxon>Chytridiomycetes</taxon>
        <taxon>Chytridiales</taxon>
        <taxon>Chytriomycetaceae</taxon>
        <taxon>Physocladia</taxon>
    </lineage>
</organism>
<dbReference type="GO" id="GO:0010265">
    <property type="term" value="P:SCF complex assembly"/>
    <property type="evidence" value="ECO:0007669"/>
    <property type="project" value="InterPro"/>
</dbReference>
<evidence type="ECO:0000313" key="6">
    <source>
        <dbReference type="EMBL" id="KAJ3137637.1"/>
    </source>
</evidence>
<feature type="compositionally biased region" description="Acidic residues" evidence="4">
    <location>
        <begin position="299"/>
        <end position="334"/>
    </location>
</feature>
<dbReference type="Pfam" id="PF08623">
    <property type="entry name" value="TIP120"/>
    <property type="match status" value="1"/>
</dbReference>
<dbReference type="InterPro" id="IPR016024">
    <property type="entry name" value="ARM-type_fold"/>
</dbReference>
<evidence type="ECO:0000256" key="3">
    <source>
        <dbReference type="ARBA" id="ARBA00022786"/>
    </source>
</evidence>
<sequence>MAMSDLSNELQKDTVFDDATERKIVAAIIKALDDKNGEVQNLAVKTLAPLVRKSRDQNIQEIVDRLCDMLIQKNDVLKDIAAIGLKTVILEIPTHSNATKSMIKKLVSKLIGFLSNVDAVQLDTIDILSDVIVRFGNTLNDTPTDGVKLSPVPPIRQIQDVLFPYLSNPRPAIRKRTIAVFGNLVVHTTDDLFDTLIRKSVTEMGEKEGAEDFDRLKTFVGCVGVLARFSSRRFGKYIDTFVPLLTRYILFEDDELREACFQTFESFILRCPTEVTGHIEAISALSLEYMKHDPNYSYDSDEEDDNDENDEDENMDEDGDGDDEDDEEGYSDDEDVSWKVRRASVKTLSSIISTRVELILSFFDEIAPALIKRFKEREESVRVEILSTFIALLKQVGATSSGTRLKNAGPILLLRNLVTRLSKNLAKELNGKSVQTRQFGFVLLKELASVLHGGLDDNFGLFVASIEASLATGTIGLSKSGPKPINNLNLKIEVLDFLKIALASHKPEIFAKYFAKLVSPIVASINGKFYKVTSDALLVSVELVKALRPIPTASASLGAMEITPLPPKTPKATDYILEIYTAVLNRVKVADLDIEVKERSISALGTLLAQASDFLPADQIKSIVWPLVTERLHNELTRLTTVRALKTICDSPLCIADSGVLDISTILDSTIIAELGSFLRKSNRQLRLATLSTLAALFTKFGKNLSPATVTSTLNEVQPVILEADMNIFPLAIDLVNVILSIEKSDVKQAALHVAKTSVANNVVLVSVSSPHVVAVGSAGLESLTEFWSVLARIGGVTVFAEMSELLTNSVSGVNGPASKLVCIAIIFVGYNFLKYFSLKSYRPVAQSIAALIVEVHAKTSIDKYVSTIQNASATENITYLSLNVIGAVGRRIDLSLNYPTLHDHLLALFSSPSEEIKHAAAFALGNVASGNLDHYMPIIIQNLREGGKRRYTVLVALKEVIARSSSAATTNSAVSISAVALTPFAKDLWTLLFESTEQAKEEGTRTVIAECLGKLSVSNSETYLSELVKGLHSSSSAVRATVVMAIRYTFTDVSTASSVSFDEALSRVILQFLRLLTDADLNVRHIALATLNSAAHNKPYLIADSLGELLPLLYAETFVKEELIHTVVMGPFKHKVDDGLDARKSAFECMYTLLERCLAKIEIFAFLDRVTAGLGDAAQEIKMMNHMILQRVAALSPAAVVSRLDGMVPALKEAILAVPKANAVKQEIEKVNELVRSGIRAIVVVAKALLASTSSVSDGGNGSAVGGGSSPVFDEFWREINAPGYALAEVVNSVSAEVDAQPAGKSQNNQMDLS</sequence>
<proteinExistence type="inferred from homology"/>
<protein>
    <submittedName>
        <fullName evidence="6">Cullin-associated NEDD8-dissociated protein 2</fullName>
    </submittedName>
</protein>
<name>A0AAD5TAJ9_9FUNG</name>
<evidence type="ECO:0000256" key="2">
    <source>
        <dbReference type="ARBA" id="ARBA00022737"/>
    </source>
</evidence>
<dbReference type="Gene3D" id="1.25.10.10">
    <property type="entry name" value="Leucine-rich Repeat Variant"/>
    <property type="match status" value="1"/>
</dbReference>
<feature type="region of interest" description="Disordered" evidence="4">
    <location>
        <begin position="296"/>
        <end position="334"/>
    </location>
</feature>
<evidence type="ECO:0000256" key="4">
    <source>
        <dbReference type="SAM" id="MobiDB-lite"/>
    </source>
</evidence>
<dbReference type="InterPro" id="IPR011989">
    <property type="entry name" value="ARM-like"/>
</dbReference>
<keyword evidence="3" id="KW-0833">Ubl conjugation pathway</keyword>
<feature type="domain" description="TATA-binding protein interacting (TIP20)" evidence="5">
    <location>
        <begin position="1102"/>
        <end position="1281"/>
    </location>
</feature>